<dbReference type="EMBL" id="KN834821">
    <property type="protein sequence ID" value="KIK54005.1"/>
    <property type="molecule type" value="Genomic_DNA"/>
</dbReference>
<dbReference type="Proteomes" id="UP000053593">
    <property type="component" value="Unassembled WGS sequence"/>
</dbReference>
<keyword evidence="1" id="KW-1133">Transmembrane helix</keyword>
<dbReference type="HOGENOM" id="CLU_1896465_0_0_1"/>
<evidence type="ECO:0000313" key="2">
    <source>
        <dbReference type="EMBL" id="KIK54005.1"/>
    </source>
</evidence>
<protein>
    <submittedName>
        <fullName evidence="2">Uncharacterized protein</fullName>
    </submittedName>
</protein>
<evidence type="ECO:0000313" key="3">
    <source>
        <dbReference type="Proteomes" id="UP000053593"/>
    </source>
</evidence>
<feature type="transmembrane region" description="Helical" evidence="1">
    <location>
        <begin position="71"/>
        <end position="94"/>
    </location>
</feature>
<dbReference type="AlphaFoldDB" id="A0A0D0AU47"/>
<keyword evidence="1" id="KW-0472">Membrane</keyword>
<gene>
    <name evidence="2" type="ORF">GYMLUDRAFT_921639</name>
</gene>
<keyword evidence="3" id="KW-1185">Reference proteome</keyword>
<reference evidence="2 3" key="1">
    <citation type="submission" date="2014-04" db="EMBL/GenBank/DDBJ databases">
        <title>Evolutionary Origins and Diversification of the Mycorrhizal Mutualists.</title>
        <authorList>
            <consortium name="DOE Joint Genome Institute"/>
            <consortium name="Mycorrhizal Genomics Consortium"/>
            <person name="Kohler A."/>
            <person name="Kuo A."/>
            <person name="Nagy L.G."/>
            <person name="Floudas D."/>
            <person name="Copeland A."/>
            <person name="Barry K.W."/>
            <person name="Cichocki N."/>
            <person name="Veneault-Fourrey C."/>
            <person name="LaButti K."/>
            <person name="Lindquist E.A."/>
            <person name="Lipzen A."/>
            <person name="Lundell T."/>
            <person name="Morin E."/>
            <person name="Murat C."/>
            <person name="Riley R."/>
            <person name="Ohm R."/>
            <person name="Sun H."/>
            <person name="Tunlid A."/>
            <person name="Henrissat B."/>
            <person name="Grigoriev I.V."/>
            <person name="Hibbett D.S."/>
            <person name="Martin F."/>
        </authorList>
    </citation>
    <scope>NUCLEOTIDE SEQUENCE [LARGE SCALE GENOMIC DNA]</scope>
    <source>
        <strain evidence="2 3">FD-317 M1</strain>
    </source>
</reference>
<keyword evidence="1" id="KW-0812">Transmembrane</keyword>
<proteinExistence type="predicted"/>
<name>A0A0D0AU47_9AGAR</name>
<organism evidence="2 3">
    <name type="scientific">Collybiopsis luxurians FD-317 M1</name>
    <dbReference type="NCBI Taxonomy" id="944289"/>
    <lineage>
        <taxon>Eukaryota</taxon>
        <taxon>Fungi</taxon>
        <taxon>Dikarya</taxon>
        <taxon>Basidiomycota</taxon>
        <taxon>Agaricomycotina</taxon>
        <taxon>Agaricomycetes</taxon>
        <taxon>Agaricomycetidae</taxon>
        <taxon>Agaricales</taxon>
        <taxon>Marasmiineae</taxon>
        <taxon>Omphalotaceae</taxon>
        <taxon>Collybiopsis</taxon>
        <taxon>Collybiopsis luxurians</taxon>
    </lineage>
</organism>
<evidence type="ECO:0000256" key="1">
    <source>
        <dbReference type="SAM" id="Phobius"/>
    </source>
</evidence>
<feature type="transmembrane region" description="Helical" evidence="1">
    <location>
        <begin position="45"/>
        <end position="65"/>
    </location>
</feature>
<sequence>MFRLLRVRVCSLRSRSRFWFLSMLRGFIDSDTLPTGTFHSIPNHMLSHVIFALLFAPFCSLHFTPLLRHPLLSPVLCFPVLPIFFLLFCAVVNIRLYLVRVGRSVVTYLLTCLLVESHRIFAFVFPFRLCNSVS</sequence>
<feature type="transmembrane region" description="Helical" evidence="1">
    <location>
        <begin position="106"/>
        <end position="127"/>
    </location>
</feature>
<accession>A0A0D0AU47</accession>